<organism evidence="1 2">
    <name type="scientific">Calocera cornea HHB12733</name>
    <dbReference type="NCBI Taxonomy" id="1353952"/>
    <lineage>
        <taxon>Eukaryota</taxon>
        <taxon>Fungi</taxon>
        <taxon>Dikarya</taxon>
        <taxon>Basidiomycota</taxon>
        <taxon>Agaricomycotina</taxon>
        <taxon>Dacrymycetes</taxon>
        <taxon>Dacrymycetales</taxon>
        <taxon>Dacrymycetaceae</taxon>
        <taxon>Calocera</taxon>
    </lineage>
</organism>
<dbReference type="Proteomes" id="UP000076842">
    <property type="component" value="Unassembled WGS sequence"/>
</dbReference>
<proteinExistence type="predicted"/>
<dbReference type="EMBL" id="KV424254">
    <property type="protein sequence ID" value="KZT50050.1"/>
    <property type="molecule type" value="Genomic_DNA"/>
</dbReference>
<gene>
    <name evidence="1" type="ORF">CALCODRAFT_505111</name>
</gene>
<sequence length="336" mass="36881">MTSGDSQLVWSAERPRPWLLPIQNQYLPDLLRCCQRSGGLRERVCTASVRAQPGRFAGNPRAEFQQARPKRITILFSDVLDFRLIAPRLVSNHIGGGYVGAGERHDPQGLFDAGSSIGMCEQRCDETILVLRQNGVEVGIAGLHGLNRRGEPIIKVCLFKAEITSRTGSGLELVPTPDEVVRKVQSCWNDVDLSENPRWHAVDPTGFVEEVVLEPTYVWTPPGVSFCVPCRSLGCNGVLDVLREHRRYRVFGGARDGSERSVCDRVTEIDFHGDVRVRSLSSCPEVEVSFTVLPLTAESFLLQSGPTVLAAHALYPPWLGPGLGSTPTEGEPDLTA</sequence>
<dbReference type="InParanoid" id="A0A165C0I0"/>
<keyword evidence="2" id="KW-1185">Reference proteome</keyword>
<dbReference type="AlphaFoldDB" id="A0A165C0I0"/>
<evidence type="ECO:0000313" key="1">
    <source>
        <dbReference type="EMBL" id="KZT50050.1"/>
    </source>
</evidence>
<name>A0A165C0I0_9BASI</name>
<evidence type="ECO:0000313" key="2">
    <source>
        <dbReference type="Proteomes" id="UP000076842"/>
    </source>
</evidence>
<protein>
    <submittedName>
        <fullName evidence="1">Uncharacterized protein</fullName>
    </submittedName>
</protein>
<accession>A0A165C0I0</accession>
<reference evidence="1 2" key="1">
    <citation type="journal article" date="2016" name="Mol. Biol. Evol.">
        <title>Comparative Genomics of Early-Diverging Mushroom-Forming Fungi Provides Insights into the Origins of Lignocellulose Decay Capabilities.</title>
        <authorList>
            <person name="Nagy L.G."/>
            <person name="Riley R."/>
            <person name="Tritt A."/>
            <person name="Adam C."/>
            <person name="Daum C."/>
            <person name="Floudas D."/>
            <person name="Sun H."/>
            <person name="Yadav J.S."/>
            <person name="Pangilinan J."/>
            <person name="Larsson K.H."/>
            <person name="Matsuura K."/>
            <person name="Barry K."/>
            <person name="Labutti K."/>
            <person name="Kuo R."/>
            <person name="Ohm R.A."/>
            <person name="Bhattacharya S.S."/>
            <person name="Shirouzu T."/>
            <person name="Yoshinaga Y."/>
            <person name="Martin F.M."/>
            <person name="Grigoriev I.V."/>
            <person name="Hibbett D.S."/>
        </authorList>
    </citation>
    <scope>NUCLEOTIDE SEQUENCE [LARGE SCALE GENOMIC DNA]</scope>
    <source>
        <strain evidence="1 2">HHB12733</strain>
    </source>
</reference>